<keyword evidence="3" id="KW-1185">Reference proteome</keyword>
<protein>
    <submittedName>
        <fullName evidence="2">Uncharacterized protein</fullName>
    </submittedName>
</protein>
<comment type="caution">
    <text evidence="2">The sequence shown here is derived from an EMBL/GenBank/DDBJ whole genome shotgun (WGS) entry which is preliminary data.</text>
</comment>
<evidence type="ECO:0000313" key="3">
    <source>
        <dbReference type="Proteomes" id="UP001165080"/>
    </source>
</evidence>
<feature type="compositionally biased region" description="Basic and acidic residues" evidence="1">
    <location>
        <begin position="315"/>
        <end position="324"/>
    </location>
</feature>
<feature type="region of interest" description="Disordered" evidence="1">
    <location>
        <begin position="166"/>
        <end position="203"/>
    </location>
</feature>
<dbReference type="AlphaFoldDB" id="A0A9W6EYN7"/>
<dbReference type="EMBL" id="BRXU01000002">
    <property type="protein sequence ID" value="GLC49724.1"/>
    <property type="molecule type" value="Genomic_DNA"/>
</dbReference>
<feature type="region of interest" description="Disordered" evidence="1">
    <location>
        <begin position="562"/>
        <end position="583"/>
    </location>
</feature>
<feature type="compositionally biased region" description="Low complexity" evidence="1">
    <location>
        <begin position="330"/>
        <end position="349"/>
    </location>
</feature>
<feature type="region of interest" description="Disordered" evidence="1">
    <location>
        <begin position="282"/>
        <end position="366"/>
    </location>
</feature>
<name>A0A9W6EYN7_9CHLO</name>
<gene>
    <name evidence="2" type="primary">PLESTB000603</name>
    <name evidence="2" type="ORF">PLESTB_000279900</name>
</gene>
<accession>A0A9W6EYN7</accession>
<proteinExistence type="predicted"/>
<dbReference type="Proteomes" id="UP001165080">
    <property type="component" value="Unassembled WGS sequence"/>
</dbReference>
<organism evidence="2 3">
    <name type="scientific">Pleodorina starrii</name>
    <dbReference type="NCBI Taxonomy" id="330485"/>
    <lineage>
        <taxon>Eukaryota</taxon>
        <taxon>Viridiplantae</taxon>
        <taxon>Chlorophyta</taxon>
        <taxon>core chlorophytes</taxon>
        <taxon>Chlorophyceae</taxon>
        <taxon>CS clade</taxon>
        <taxon>Chlamydomonadales</taxon>
        <taxon>Volvocaceae</taxon>
        <taxon>Pleodorina</taxon>
    </lineage>
</organism>
<feature type="compositionally biased region" description="Basic and acidic residues" evidence="1">
    <location>
        <begin position="350"/>
        <end position="359"/>
    </location>
</feature>
<feature type="compositionally biased region" description="Basic residues" evidence="1">
    <location>
        <begin position="192"/>
        <end position="201"/>
    </location>
</feature>
<feature type="compositionally biased region" description="Low complexity" evidence="1">
    <location>
        <begin position="574"/>
        <end position="583"/>
    </location>
</feature>
<reference evidence="2 3" key="1">
    <citation type="journal article" date="2023" name="Commun. Biol.">
        <title>Reorganization of the ancestral sex-determining regions during the evolution of trioecy in Pleodorina starrii.</title>
        <authorList>
            <person name="Takahashi K."/>
            <person name="Suzuki S."/>
            <person name="Kawai-Toyooka H."/>
            <person name="Yamamoto K."/>
            <person name="Hamaji T."/>
            <person name="Ootsuki R."/>
            <person name="Yamaguchi H."/>
            <person name="Kawachi M."/>
            <person name="Higashiyama T."/>
            <person name="Nozaki H."/>
        </authorList>
    </citation>
    <scope>NUCLEOTIDE SEQUENCE [LARGE SCALE GENOMIC DNA]</scope>
    <source>
        <strain evidence="2 3">NIES-4479</strain>
    </source>
</reference>
<evidence type="ECO:0000313" key="2">
    <source>
        <dbReference type="EMBL" id="GLC49724.1"/>
    </source>
</evidence>
<feature type="compositionally biased region" description="Gly residues" evidence="1">
    <location>
        <begin position="170"/>
        <end position="185"/>
    </location>
</feature>
<evidence type="ECO:0000256" key="1">
    <source>
        <dbReference type="SAM" id="MobiDB-lite"/>
    </source>
</evidence>
<sequence length="730" mass="75065">MAVWEHARSRYPAAQLPDLVGWAVGFMDRLPLEERWEAAGAAAATACGGGLIKEHGMRLFARLARLQEQSHRRTDPLAFRLSQQIAMFIREEVAGGRREELTGASRQLCGARLESQVSGGLNANNQQLDRDLSVPSEKVATGRLEPSQYNGHTMALPARLQLQLQRPKRTGGGGGRAGGGGGGGGRNEEQKPRRRRPRFKPSPKIMNTATLRELGDLAAAEVAGWNAKELAAAARRAVSLWRHEQPRAAARVRLMQRLPLLPPLPPRVEGAAAAGAASGAAAVKGGGSLGQKPHVAQAGGAASGTRAVTAVEEEDRPRGHDALRTARSSVVADPAADPAAAAPVPATAARADDRPEARAEGSAPARRKVTGGAFRTALVDKPLRPPELLLAQLVERIVRAANGRLTEGFGSRELSSVVWSLVALGYWQPPLLPLVSAFADYGAERLRGADPIAMAMMMQVLAKARAASLAGQPTAARLLELAPAAATAAAASLPRCLPSCEPRTLAGLLHSCAVLLSPDPAATGQDQHHLAAAVGAGGGGGGGGEPSVAAATAVAAPAASTRGSDGTAAALRDGPSGDPQGPLLGPLLGGRCSQALASLARDVTRECVRRRFIGFGPAGILTAAGALAALRRVPAVNDSDGTADGGGGGGGDTAWSLLAAAAVSPLAPQMAGATAHQWALLLRFRPGCWQVLPSAATTADPRAGPALLLVVLLLALEDVPHLTSPRWTGS</sequence>